<dbReference type="Gene3D" id="3.40.50.1820">
    <property type="entry name" value="alpha/beta hydrolase"/>
    <property type="match status" value="1"/>
</dbReference>
<keyword evidence="2 3" id="KW-0378">Hydrolase</keyword>
<dbReference type="AlphaFoldDB" id="A0A9P9ATQ3"/>
<keyword evidence="6" id="KW-1185">Reference proteome</keyword>
<dbReference type="EMBL" id="JAGPYM010000005">
    <property type="protein sequence ID" value="KAH6894573.1"/>
    <property type="molecule type" value="Genomic_DNA"/>
</dbReference>
<dbReference type="PROSITE" id="PS00122">
    <property type="entry name" value="CARBOXYLESTERASE_B_1"/>
    <property type="match status" value="1"/>
</dbReference>
<dbReference type="InterPro" id="IPR019826">
    <property type="entry name" value="Carboxylesterase_B_AS"/>
</dbReference>
<gene>
    <name evidence="5" type="ORF">B0T10DRAFT_436204</name>
</gene>
<dbReference type="PROSITE" id="PS00941">
    <property type="entry name" value="CARBOXYLESTERASE_B_2"/>
    <property type="match status" value="1"/>
</dbReference>
<accession>A0A9P9ATQ3</accession>
<evidence type="ECO:0000256" key="2">
    <source>
        <dbReference type="ARBA" id="ARBA00022801"/>
    </source>
</evidence>
<evidence type="ECO:0000259" key="4">
    <source>
        <dbReference type="Pfam" id="PF00135"/>
    </source>
</evidence>
<dbReference type="Pfam" id="PF00135">
    <property type="entry name" value="COesterase"/>
    <property type="match status" value="1"/>
</dbReference>
<sequence length="536" mass="58688">MRNPRTFCVAALLLFSLVNAVDPLVNLGYSKYKGKKLDDGITQWLGLRYAAPPLGDLRFSLPQDPVQNNTVQDASAFGLICIGTGSDVSAIGKTESEDCLFVNVFAPSDARKDSKLPVFVFIQGGGFNTNSNAYVNGSGIIKAGDMDTVVVTMNYRVGPYGFLEDDDKVTPNIGLHDQRKALKWVQKFISNFGGDPDHVTLGGASAGAASVAHHLSAYGGNDEGLFHAVAAESVSFANMLTVKESVYWYENLAIRLGCAGKKALACLRSKSAKEIQVANYNIPYPGASAAPLYMWTPVVDGDLVPDLTYELFDQGKFIRVPAIIGDDTNGGTVFTPRNTSTIAESDAFLKNQFSSLTLGQLGTINELYPNQNDTCPNLGCYWRQVSDAYGQMRYMCPGIYITDALTRYQVSESWNYLYDVQDPTQMAQGVGVPHTVEVNAVFGPEYTGGEPPASYVQGEVNAPVTPVVQGYWSSFIRTFDPNKHRLSGSVKWEMWTEKRRQRIVFETAGETKIEKISRDLQKKCEYFAAIGPSIKQ</sequence>
<dbReference type="InterPro" id="IPR029058">
    <property type="entry name" value="AB_hydrolase_fold"/>
</dbReference>
<evidence type="ECO:0000313" key="5">
    <source>
        <dbReference type="EMBL" id="KAH6894573.1"/>
    </source>
</evidence>
<comment type="caution">
    <text evidence="5">The sequence shown here is derived from an EMBL/GenBank/DDBJ whole genome shotgun (WGS) entry which is preliminary data.</text>
</comment>
<dbReference type="InterPro" id="IPR050309">
    <property type="entry name" value="Type-B_Carboxylest/Lipase"/>
</dbReference>
<feature type="signal peptide" evidence="3">
    <location>
        <begin position="1"/>
        <end position="20"/>
    </location>
</feature>
<dbReference type="InterPro" id="IPR002018">
    <property type="entry name" value="CarbesteraseB"/>
</dbReference>
<dbReference type="SUPFAM" id="SSF53474">
    <property type="entry name" value="alpha/beta-Hydrolases"/>
    <property type="match status" value="1"/>
</dbReference>
<organism evidence="5 6">
    <name type="scientific">Thelonectria olida</name>
    <dbReference type="NCBI Taxonomy" id="1576542"/>
    <lineage>
        <taxon>Eukaryota</taxon>
        <taxon>Fungi</taxon>
        <taxon>Dikarya</taxon>
        <taxon>Ascomycota</taxon>
        <taxon>Pezizomycotina</taxon>
        <taxon>Sordariomycetes</taxon>
        <taxon>Hypocreomycetidae</taxon>
        <taxon>Hypocreales</taxon>
        <taxon>Nectriaceae</taxon>
        <taxon>Thelonectria</taxon>
    </lineage>
</organism>
<keyword evidence="3" id="KW-0732">Signal</keyword>
<feature type="non-terminal residue" evidence="5">
    <location>
        <position position="536"/>
    </location>
</feature>
<evidence type="ECO:0000256" key="1">
    <source>
        <dbReference type="ARBA" id="ARBA00005964"/>
    </source>
</evidence>
<dbReference type="Proteomes" id="UP000777438">
    <property type="component" value="Unassembled WGS sequence"/>
</dbReference>
<dbReference type="GO" id="GO:0016787">
    <property type="term" value="F:hydrolase activity"/>
    <property type="evidence" value="ECO:0007669"/>
    <property type="project" value="UniProtKB-KW"/>
</dbReference>
<name>A0A9P9ATQ3_9HYPO</name>
<proteinExistence type="inferred from homology"/>
<feature type="chain" id="PRO_5040528825" description="Carboxylic ester hydrolase" evidence="3">
    <location>
        <begin position="21"/>
        <end position="536"/>
    </location>
</feature>
<feature type="domain" description="Carboxylesterase type B" evidence="4">
    <location>
        <begin position="23"/>
        <end position="509"/>
    </location>
</feature>
<comment type="similarity">
    <text evidence="1 3">Belongs to the type-B carboxylesterase/lipase family.</text>
</comment>
<reference evidence="5 6" key="1">
    <citation type="journal article" date="2021" name="Nat. Commun.">
        <title>Genetic determinants of endophytism in the Arabidopsis root mycobiome.</title>
        <authorList>
            <person name="Mesny F."/>
            <person name="Miyauchi S."/>
            <person name="Thiergart T."/>
            <person name="Pickel B."/>
            <person name="Atanasova L."/>
            <person name="Karlsson M."/>
            <person name="Huettel B."/>
            <person name="Barry K.W."/>
            <person name="Haridas S."/>
            <person name="Chen C."/>
            <person name="Bauer D."/>
            <person name="Andreopoulos W."/>
            <person name="Pangilinan J."/>
            <person name="LaButti K."/>
            <person name="Riley R."/>
            <person name="Lipzen A."/>
            <person name="Clum A."/>
            <person name="Drula E."/>
            <person name="Henrissat B."/>
            <person name="Kohler A."/>
            <person name="Grigoriev I.V."/>
            <person name="Martin F.M."/>
            <person name="Hacquard S."/>
        </authorList>
    </citation>
    <scope>NUCLEOTIDE SEQUENCE [LARGE SCALE GENOMIC DNA]</scope>
    <source>
        <strain evidence="5 6">MPI-CAGE-CH-0241</strain>
    </source>
</reference>
<dbReference type="PANTHER" id="PTHR11559">
    <property type="entry name" value="CARBOXYLESTERASE"/>
    <property type="match status" value="1"/>
</dbReference>
<evidence type="ECO:0000313" key="6">
    <source>
        <dbReference type="Proteomes" id="UP000777438"/>
    </source>
</evidence>
<protein>
    <recommendedName>
        <fullName evidence="3">Carboxylic ester hydrolase</fullName>
        <ecNumber evidence="3">3.1.1.-</ecNumber>
    </recommendedName>
</protein>
<dbReference type="OrthoDB" id="408631at2759"/>
<dbReference type="EC" id="3.1.1.-" evidence="3"/>
<dbReference type="InterPro" id="IPR019819">
    <property type="entry name" value="Carboxylesterase_B_CS"/>
</dbReference>
<evidence type="ECO:0000256" key="3">
    <source>
        <dbReference type="RuleBase" id="RU361235"/>
    </source>
</evidence>